<dbReference type="Proteomes" id="UP000298030">
    <property type="component" value="Unassembled WGS sequence"/>
</dbReference>
<dbReference type="EMBL" id="QPFP01000003">
    <property type="protein sequence ID" value="TEB38451.1"/>
    <property type="molecule type" value="Genomic_DNA"/>
</dbReference>
<name>A0A4Y7TWT7_COPMI</name>
<organism evidence="2 3">
    <name type="scientific">Coprinellus micaceus</name>
    <name type="common">Glistening ink-cap mushroom</name>
    <name type="synonym">Coprinus micaceus</name>
    <dbReference type="NCBI Taxonomy" id="71717"/>
    <lineage>
        <taxon>Eukaryota</taxon>
        <taxon>Fungi</taxon>
        <taxon>Dikarya</taxon>
        <taxon>Basidiomycota</taxon>
        <taxon>Agaricomycotina</taxon>
        <taxon>Agaricomycetes</taxon>
        <taxon>Agaricomycetidae</taxon>
        <taxon>Agaricales</taxon>
        <taxon>Agaricineae</taxon>
        <taxon>Psathyrellaceae</taxon>
        <taxon>Coprinellus</taxon>
    </lineage>
</organism>
<dbReference type="AlphaFoldDB" id="A0A4Y7TWT7"/>
<accession>A0A4Y7TWT7</accession>
<comment type="caution">
    <text evidence="2">The sequence shown here is derived from an EMBL/GenBank/DDBJ whole genome shotgun (WGS) entry which is preliminary data.</text>
</comment>
<feature type="compositionally biased region" description="Low complexity" evidence="1">
    <location>
        <begin position="63"/>
        <end position="73"/>
    </location>
</feature>
<reference evidence="2 3" key="1">
    <citation type="journal article" date="2019" name="Nat. Ecol. Evol.">
        <title>Megaphylogeny resolves global patterns of mushroom evolution.</title>
        <authorList>
            <person name="Varga T."/>
            <person name="Krizsan K."/>
            <person name="Foldi C."/>
            <person name="Dima B."/>
            <person name="Sanchez-Garcia M."/>
            <person name="Sanchez-Ramirez S."/>
            <person name="Szollosi G.J."/>
            <person name="Szarkandi J.G."/>
            <person name="Papp V."/>
            <person name="Albert L."/>
            <person name="Andreopoulos W."/>
            <person name="Angelini C."/>
            <person name="Antonin V."/>
            <person name="Barry K.W."/>
            <person name="Bougher N.L."/>
            <person name="Buchanan P."/>
            <person name="Buyck B."/>
            <person name="Bense V."/>
            <person name="Catcheside P."/>
            <person name="Chovatia M."/>
            <person name="Cooper J."/>
            <person name="Damon W."/>
            <person name="Desjardin D."/>
            <person name="Finy P."/>
            <person name="Geml J."/>
            <person name="Haridas S."/>
            <person name="Hughes K."/>
            <person name="Justo A."/>
            <person name="Karasinski D."/>
            <person name="Kautmanova I."/>
            <person name="Kiss B."/>
            <person name="Kocsube S."/>
            <person name="Kotiranta H."/>
            <person name="LaButti K.M."/>
            <person name="Lechner B.E."/>
            <person name="Liimatainen K."/>
            <person name="Lipzen A."/>
            <person name="Lukacs Z."/>
            <person name="Mihaltcheva S."/>
            <person name="Morgado L.N."/>
            <person name="Niskanen T."/>
            <person name="Noordeloos M.E."/>
            <person name="Ohm R.A."/>
            <person name="Ortiz-Santana B."/>
            <person name="Ovrebo C."/>
            <person name="Racz N."/>
            <person name="Riley R."/>
            <person name="Savchenko A."/>
            <person name="Shiryaev A."/>
            <person name="Soop K."/>
            <person name="Spirin V."/>
            <person name="Szebenyi C."/>
            <person name="Tomsovsky M."/>
            <person name="Tulloss R.E."/>
            <person name="Uehling J."/>
            <person name="Grigoriev I.V."/>
            <person name="Vagvolgyi C."/>
            <person name="Papp T."/>
            <person name="Martin F.M."/>
            <person name="Miettinen O."/>
            <person name="Hibbett D.S."/>
            <person name="Nagy L.G."/>
        </authorList>
    </citation>
    <scope>NUCLEOTIDE SEQUENCE [LARGE SCALE GENOMIC DNA]</scope>
    <source>
        <strain evidence="2 3">FP101781</strain>
    </source>
</reference>
<keyword evidence="3" id="KW-1185">Reference proteome</keyword>
<proteinExistence type="predicted"/>
<feature type="region of interest" description="Disordered" evidence="1">
    <location>
        <begin position="1"/>
        <end position="79"/>
    </location>
</feature>
<gene>
    <name evidence="2" type="ORF">FA13DRAFT_751366</name>
</gene>
<evidence type="ECO:0000313" key="3">
    <source>
        <dbReference type="Proteomes" id="UP000298030"/>
    </source>
</evidence>
<feature type="compositionally biased region" description="Basic and acidic residues" evidence="1">
    <location>
        <begin position="51"/>
        <end position="61"/>
    </location>
</feature>
<protein>
    <submittedName>
        <fullName evidence="2">Uncharacterized protein</fullName>
    </submittedName>
</protein>
<sequence>MKDLDAPTAPEGEEGSLPKAESPAEGTLDRHLVVDGVVSARATSPPESVLEEDKSHDHLVHDSSQALSESEASPEPPIPLASTTIVQAEITQSTGTPFAAFEEYSAVLSAPDIDSPVPAALTISSFRRSCDIPCSIICPSSGNGK</sequence>
<evidence type="ECO:0000313" key="2">
    <source>
        <dbReference type="EMBL" id="TEB38451.1"/>
    </source>
</evidence>
<evidence type="ECO:0000256" key="1">
    <source>
        <dbReference type="SAM" id="MobiDB-lite"/>
    </source>
</evidence>